<dbReference type="Proteomes" id="UP000054217">
    <property type="component" value="Unassembled WGS sequence"/>
</dbReference>
<feature type="compositionally biased region" description="Polar residues" evidence="1">
    <location>
        <begin position="1"/>
        <end position="10"/>
    </location>
</feature>
<gene>
    <name evidence="2" type="ORF">M404DRAFT_28897</name>
</gene>
<organism evidence="2 3">
    <name type="scientific">Pisolithus tinctorius Marx 270</name>
    <dbReference type="NCBI Taxonomy" id="870435"/>
    <lineage>
        <taxon>Eukaryota</taxon>
        <taxon>Fungi</taxon>
        <taxon>Dikarya</taxon>
        <taxon>Basidiomycota</taxon>
        <taxon>Agaricomycotina</taxon>
        <taxon>Agaricomycetes</taxon>
        <taxon>Agaricomycetidae</taxon>
        <taxon>Boletales</taxon>
        <taxon>Sclerodermatineae</taxon>
        <taxon>Pisolithaceae</taxon>
        <taxon>Pisolithus</taxon>
    </lineage>
</organism>
<protein>
    <submittedName>
        <fullName evidence="2">Uncharacterized protein</fullName>
    </submittedName>
</protein>
<name>A0A0C3NJJ8_PISTI</name>
<evidence type="ECO:0000256" key="1">
    <source>
        <dbReference type="SAM" id="MobiDB-lite"/>
    </source>
</evidence>
<evidence type="ECO:0000313" key="3">
    <source>
        <dbReference type="Proteomes" id="UP000054217"/>
    </source>
</evidence>
<accession>A0A0C3NJJ8</accession>
<proteinExistence type="predicted"/>
<evidence type="ECO:0000313" key="2">
    <source>
        <dbReference type="EMBL" id="KIO01170.1"/>
    </source>
</evidence>
<reference evidence="2 3" key="1">
    <citation type="submission" date="2014-04" db="EMBL/GenBank/DDBJ databases">
        <authorList>
            <consortium name="DOE Joint Genome Institute"/>
            <person name="Kuo A."/>
            <person name="Kohler A."/>
            <person name="Costa M.D."/>
            <person name="Nagy L.G."/>
            <person name="Floudas D."/>
            <person name="Copeland A."/>
            <person name="Barry K.W."/>
            <person name="Cichocki N."/>
            <person name="Veneault-Fourrey C."/>
            <person name="LaButti K."/>
            <person name="Lindquist E.A."/>
            <person name="Lipzen A."/>
            <person name="Lundell T."/>
            <person name="Morin E."/>
            <person name="Murat C."/>
            <person name="Sun H."/>
            <person name="Tunlid A."/>
            <person name="Henrissat B."/>
            <person name="Grigoriev I.V."/>
            <person name="Hibbett D.S."/>
            <person name="Martin F."/>
            <person name="Nordberg H.P."/>
            <person name="Cantor M.N."/>
            <person name="Hua S.X."/>
        </authorList>
    </citation>
    <scope>NUCLEOTIDE SEQUENCE [LARGE SCALE GENOMIC DNA]</scope>
    <source>
        <strain evidence="2 3">Marx 270</strain>
    </source>
</reference>
<feature type="compositionally biased region" description="Basic and acidic residues" evidence="1">
    <location>
        <begin position="61"/>
        <end position="96"/>
    </location>
</feature>
<keyword evidence="3" id="KW-1185">Reference proteome</keyword>
<reference evidence="3" key="2">
    <citation type="submission" date="2015-01" db="EMBL/GenBank/DDBJ databases">
        <title>Evolutionary Origins and Diversification of the Mycorrhizal Mutualists.</title>
        <authorList>
            <consortium name="DOE Joint Genome Institute"/>
            <consortium name="Mycorrhizal Genomics Consortium"/>
            <person name="Kohler A."/>
            <person name="Kuo A."/>
            <person name="Nagy L.G."/>
            <person name="Floudas D."/>
            <person name="Copeland A."/>
            <person name="Barry K.W."/>
            <person name="Cichocki N."/>
            <person name="Veneault-Fourrey C."/>
            <person name="LaButti K."/>
            <person name="Lindquist E.A."/>
            <person name="Lipzen A."/>
            <person name="Lundell T."/>
            <person name="Morin E."/>
            <person name="Murat C."/>
            <person name="Riley R."/>
            <person name="Ohm R."/>
            <person name="Sun H."/>
            <person name="Tunlid A."/>
            <person name="Henrissat B."/>
            <person name="Grigoriev I.V."/>
            <person name="Hibbett D.S."/>
            <person name="Martin F."/>
        </authorList>
    </citation>
    <scope>NUCLEOTIDE SEQUENCE [LARGE SCALE GENOMIC DNA]</scope>
    <source>
        <strain evidence="3">Marx 270</strain>
    </source>
</reference>
<dbReference type="HOGENOM" id="CLU_062064_3_0_1"/>
<feature type="region of interest" description="Disordered" evidence="1">
    <location>
        <begin position="61"/>
        <end position="114"/>
    </location>
</feature>
<dbReference type="EMBL" id="KN831990">
    <property type="protein sequence ID" value="KIO01170.1"/>
    <property type="molecule type" value="Genomic_DNA"/>
</dbReference>
<dbReference type="InParanoid" id="A0A0C3NJJ8"/>
<dbReference type="AlphaFoldDB" id="A0A0C3NJJ8"/>
<feature type="compositionally biased region" description="Basic and acidic residues" evidence="1">
    <location>
        <begin position="37"/>
        <end position="49"/>
    </location>
</feature>
<sequence>MSLQRENTTPQPTPGHSHDYSQVMDDALVILTNDSTNTERENNVEKTCWREEAEEAQLEVEWRQREEEEAQRKKVAEEEAERQRQKVAVEEAERQRQRASQEWAQARQDEATQK</sequence>
<feature type="region of interest" description="Disordered" evidence="1">
    <location>
        <begin position="1"/>
        <end position="49"/>
    </location>
</feature>